<dbReference type="InterPro" id="IPR017096">
    <property type="entry name" value="BTB-kelch_protein"/>
</dbReference>
<dbReference type="Gene3D" id="1.25.40.420">
    <property type="match status" value="1"/>
</dbReference>
<dbReference type="Pfam" id="PF07707">
    <property type="entry name" value="BACK"/>
    <property type="match status" value="1"/>
</dbReference>
<gene>
    <name evidence="5" type="primary">klhl35</name>
</gene>
<dbReference type="Pfam" id="PF00651">
    <property type="entry name" value="BTB"/>
    <property type="match status" value="1"/>
</dbReference>
<dbReference type="OrthoDB" id="19132at2759"/>
<dbReference type="RefSeq" id="XP_030648065.1">
    <property type="nucleotide sequence ID" value="XM_030792205.1"/>
</dbReference>
<reference evidence="5" key="1">
    <citation type="submission" date="2025-08" db="UniProtKB">
        <authorList>
            <consortium name="RefSeq"/>
        </authorList>
    </citation>
    <scope>IDENTIFICATION</scope>
</reference>
<evidence type="ECO:0000256" key="1">
    <source>
        <dbReference type="ARBA" id="ARBA00022441"/>
    </source>
</evidence>
<keyword evidence="1" id="KW-0880">Kelch repeat</keyword>
<protein>
    <submittedName>
        <fullName evidence="5">Kelch-like protein 24</fullName>
    </submittedName>
</protein>
<dbReference type="PANTHER" id="PTHR45632">
    <property type="entry name" value="LD33804P"/>
    <property type="match status" value="1"/>
</dbReference>
<dbReference type="AlphaFoldDB" id="A0A6J2WUU2"/>
<accession>A0A6J2WUU2</accession>
<feature type="domain" description="BTB" evidence="3">
    <location>
        <begin position="39"/>
        <end position="106"/>
    </location>
</feature>
<dbReference type="GeneID" id="115828253"/>
<evidence type="ECO:0000313" key="4">
    <source>
        <dbReference type="Proteomes" id="UP000504632"/>
    </source>
</evidence>
<evidence type="ECO:0000259" key="3">
    <source>
        <dbReference type="PROSITE" id="PS50097"/>
    </source>
</evidence>
<name>A0A6J2WUU2_CHACN</name>
<dbReference type="SMART" id="SM00612">
    <property type="entry name" value="Kelch"/>
    <property type="match status" value="6"/>
</dbReference>
<dbReference type="PIRSF" id="PIRSF037037">
    <property type="entry name" value="Kelch-like_protein_gigaxonin"/>
    <property type="match status" value="1"/>
</dbReference>
<dbReference type="InterPro" id="IPR000210">
    <property type="entry name" value="BTB/POZ_dom"/>
</dbReference>
<dbReference type="InterPro" id="IPR011705">
    <property type="entry name" value="BACK"/>
</dbReference>
<dbReference type="InterPro" id="IPR011333">
    <property type="entry name" value="SKP1/BTB/POZ_sf"/>
</dbReference>
<dbReference type="SMART" id="SM00875">
    <property type="entry name" value="BACK"/>
    <property type="match status" value="1"/>
</dbReference>
<dbReference type="PANTHER" id="PTHR45632:SF5">
    <property type="entry name" value="KELCH-LIKE PROTEIN 22"/>
    <property type="match status" value="1"/>
</dbReference>
<evidence type="ECO:0000313" key="5">
    <source>
        <dbReference type="RefSeq" id="XP_030648065.1"/>
    </source>
</evidence>
<organism evidence="4 5">
    <name type="scientific">Chanos chanos</name>
    <name type="common">Milkfish</name>
    <name type="synonym">Mugil chanos</name>
    <dbReference type="NCBI Taxonomy" id="29144"/>
    <lineage>
        <taxon>Eukaryota</taxon>
        <taxon>Metazoa</taxon>
        <taxon>Chordata</taxon>
        <taxon>Craniata</taxon>
        <taxon>Vertebrata</taxon>
        <taxon>Euteleostomi</taxon>
        <taxon>Actinopterygii</taxon>
        <taxon>Neopterygii</taxon>
        <taxon>Teleostei</taxon>
        <taxon>Ostariophysi</taxon>
        <taxon>Gonorynchiformes</taxon>
        <taxon>Chanidae</taxon>
        <taxon>Chanos</taxon>
    </lineage>
</organism>
<dbReference type="InterPro" id="IPR006652">
    <property type="entry name" value="Kelch_1"/>
</dbReference>
<dbReference type="FunFam" id="1.25.40.420:FF:000001">
    <property type="entry name" value="Kelch-like family member 12"/>
    <property type="match status" value="1"/>
</dbReference>
<dbReference type="InterPro" id="IPR015915">
    <property type="entry name" value="Kelch-typ_b-propeller"/>
</dbReference>
<dbReference type="Pfam" id="PF01344">
    <property type="entry name" value="Kelch_1"/>
    <property type="match status" value="1"/>
</dbReference>
<sequence length="571" mass="64348">MGFGGNSDTPVNHTTECISSYAENILQILNMYRKSGIFTDIVLQVDGCEFPCHRAVLSASSPYFHTMFNSQMLESTQSVIQIQVLSRVAMEDLLNFLYEGRVDLNEDNVETVYQAADFLGVSVLCNACIQFLEKRVNHSNCLGIMDFASSYLLRNLAETCQNLLNKDFVKVYKHKEFLRLPKERIVELLMSEQLQIQREEVLVEAVLKWVHHEPSDRKAALRELLELVRLPLVDPSFFVNSVETDDILQDCRDCRPLLLEARRYHTFGREIYSARTKPRRSSGTAEVIMIIGGCDRNGFSRLSHTEKYNPFTGEWTSAAHIPGHSKSEFASSELQNDVYVSGGQLNSSDVWRYMVQLNQWVRVGNLKKGRWRHKMATLLGKLYAVGGYNGHERLSSVECYSAFDNQWLTVAPLLLPVSSAAVTSCAGKLYVIGGAVNEDSNTNKVQCYDPVQDQWTFVATCPFSQRCISAVTLNNTIYVVGGLLDKIYTYNPSKDTWSKAATLPMKVESCGLTVCDGKIYVVGGRDEYSAALNYMWAFNPETNTVTKEKSLPRSVSYHGCVTITQRCPQKS</sequence>
<dbReference type="SUPFAM" id="SSF54695">
    <property type="entry name" value="POZ domain"/>
    <property type="match status" value="1"/>
</dbReference>
<dbReference type="PROSITE" id="PS50097">
    <property type="entry name" value="BTB"/>
    <property type="match status" value="1"/>
</dbReference>
<dbReference type="Proteomes" id="UP000504632">
    <property type="component" value="Chromosome 15"/>
</dbReference>
<dbReference type="Gene3D" id="3.30.710.10">
    <property type="entry name" value="Potassium Channel Kv1.1, Chain A"/>
    <property type="match status" value="1"/>
</dbReference>
<keyword evidence="2" id="KW-0677">Repeat</keyword>
<proteinExistence type="predicted"/>
<dbReference type="CTD" id="283212"/>
<dbReference type="InParanoid" id="A0A6J2WUU2"/>
<dbReference type="SMART" id="SM00225">
    <property type="entry name" value="BTB"/>
    <property type="match status" value="1"/>
</dbReference>
<dbReference type="SUPFAM" id="SSF117281">
    <property type="entry name" value="Kelch motif"/>
    <property type="match status" value="1"/>
</dbReference>
<dbReference type="CDD" id="cd18265">
    <property type="entry name" value="BTB_POZ_KLHL35"/>
    <property type="match status" value="1"/>
</dbReference>
<keyword evidence="4" id="KW-1185">Reference proteome</keyword>
<dbReference type="Gene3D" id="2.120.10.80">
    <property type="entry name" value="Kelch-type beta propeller"/>
    <property type="match status" value="1"/>
</dbReference>
<dbReference type="Pfam" id="PF24681">
    <property type="entry name" value="Kelch_KLHDC2_KLHL20_DRC7"/>
    <property type="match status" value="1"/>
</dbReference>
<dbReference type="InterPro" id="IPR030601">
    <property type="entry name" value="KLHL35_BTB_POZ_dom"/>
</dbReference>
<evidence type="ECO:0000256" key="2">
    <source>
        <dbReference type="ARBA" id="ARBA00022737"/>
    </source>
</evidence>